<keyword evidence="3" id="KW-0808">Transferase</keyword>
<gene>
    <name evidence="6" type="primary">LOC132711208</name>
</gene>
<dbReference type="Proteomes" id="UP001652622">
    <property type="component" value="Unplaced"/>
</dbReference>
<reference evidence="6" key="1">
    <citation type="submission" date="2025-08" db="UniProtKB">
        <authorList>
            <consortium name="RefSeq"/>
        </authorList>
    </citation>
    <scope>IDENTIFICATION</scope>
    <source>
        <tissue evidence="6">Blood</tissue>
    </source>
</reference>
<sequence length="255" mass="28213">MAATKAFAKIPLLKRSPAGQKILRHKIPVSFAPFSAWTEDLLQNMDQREAWDRFYARREKNGSPHPFDWFFGYKEISTLLGSVLRGLPPGRARVLDVGCGTSSLGLELYQRSPVQLHVSCLDFSSAAIQCLTRMLQDSPPPCHPLSKLECHLGDATELSRLFTLGSFHLLLDKGTCDSVLRGCPQRARRLVSECLRVLRPEGCLIQISDEDPDARVPFLETAGGANINIGEIASVNGISYYAYTLRPKASDPVLT</sequence>
<keyword evidence="5" id="KW-1185">Reference proteome</keyword>
<comment type="similarity">
    <text evidence="1">Belongs to the methyltransferase superfamily.</text>
</comment>
<evidence type="ECO:0000313" key="5">
    <source>
        <dbReference type="Proteomes" id="UP001652622"/>
    </source>
</evidence>
<dbReference type="InterPro" id="IPR029063">
    <property type="entry name" value="SAM-dependent_MTases_sf"/>
</dbReference>
<protein>
    <submittedName>
        <fullName evidence="6">Citrate synthase-lysine N-methyltransferase CSKMT, mitochondrial-like isoform X1</fullName>
    </submittedName>
</protein>
<feature type="domain" description="Methyltransferase" evidence="4">
    <location>
        <begin position="94"/>
        <end position="202"/>
    </location>
</feature>
<evidence type="ECO:0000256" key="2">
    <source>
        <dbReference type="ARBA" id="ARBA00022603"/>
    </source>
</evidence>
<dbReference type="GeneID" id="132711208"/>
<accession>A0ABM3ZB09</accession>
<proteinExistence type="inferred from homology"/>
<dbReference type="Gene3D" id="3.40.50.150">
    <property type="entry name" value="Vaccinia Virus protein VP39"/>
    <property type="match status" value="1"/>
</dbReference>
<organism evidence="5 6">
    <name type="scientific">Pantherophis guttatus</name>
    <name type="common">Corn snake</name>
    <name type="synonym">Elaphe guttata</name>
    <dbReference type="NCBI Taxonomy" id="94885"/>
    <lineage>
        <taxon>Eukaryota</taxon>
        <taxon>Metazoa</taxon>
        <taxon>Chordata</taxon>
        <taxon>Craniata</taxon>
        <taxon>Vertebrata</taxon>
        <taxon>Euteleostomi</taxon>
        <taxon>Lepidosauria</taxon>
        <taxon>Squamata</taxon>
        <taxon>Bifurcata</taxon>
        <taxon>Unidentata</taxon>
        <taxon>Episquamata</taxon>
        <taxon>Toxicofera</taxon>
        <taxon>Serpentes</taxon>
        <taxon>Colubroidea</taxon>
        <taxon>Colubridae</taxon>
        <taxon>Colubrinae</taxon>
        <taxon>Pantherophis</taxon>
    </lineage>
</organism>
<dbReference type="RefSeq" id="XP_060545558.1">
    <property type="nucleotide sequence ID" value="XM_060689575.1"/>
</dbReference>
<dbReference type="Pfam" id="PF13649">
    <property type="entry name" value="Methyltransf_25"/>
    <property type="match status" value="1"/>
</dbReference>
<evidence type="ECO:0000256" key="1">
    <source>
        <dbReference type="ARBA" id="ARBA00008361"/>
    </source>
</evidence>
<dbReference type="InterPro" id="IPR051419">
    <property type="entry name" value="Lys/N-term_MeTrsfase_sf"/>
</dbReference>
<evidence type="ECO:0000313" key="6">
    <source>
        <dbReference type="RefSeq" id="XP_060545558.1"/>
    </source>
</evidence>
<dbReference type="SUPFAM" id="SSF53335">
    <property type="entry name" value="S-adenosyl-L-methionine-dependent methyltransferases"/>
    <property type="match status" value="1"/>
</dbReference>
<evidence type="ECO:0000259" key="4">
    <source>
        <dbReference type="Pfam" id="PF13649"/>
    </source>
</evidence>
<keyword evidence="2" id="KW-0489">Methyltransferase</keyword>
<dbReference type="PANTHER" id="PTHR12176:SF83">
    <property type="entry name" value="CITRATE SYNTHASE-LYSINE N-METHYLTRANSFERASE CSKMT, MITOCHONDRIAL"/>
    <property type="match status" value="1"/>
</dbReference>
<dbReference type="CDD" id="cd02440">
    <property type="entry name" value="AdoMet_MTases"/>
    <property type="match status" value="1"/>
</dbReference>
<evidence type="ECO:0000256" key="3">
    <source>
        <dbReference type="ARBA" id="ARBA00022679"/>
    </source>
</evidence>
<dbReference type="InterPro" id="IPR041698">
    <property type="entry name" value="Methyltransf_25"/>
</dbReference>
<dbReference type="PANTHER" id="PTHR12176">
    <property type="entry name" value="SAM-DEPENDENT METHYLTRANSFERASE SUPERFAMILY PROTEIN"/>
    <property type="match status" value="1"/>
</dbReference>
<name>A0ABM3ZB09_PANGU</name>